<dbReference type="EC" id="2.4.1.-" evidence="5"/>
<dbReference type="Gene3D" id="3.40.50.2000">
    <property type="entry name" value="Glycogen Phosphorylase B"/>
    <property type="match status" value="2"/>
</dbReference>
<dbReference type="GO" id="GO:0080044">
    <property type="term" value="F:quercetin 7-O-glucosyltransferase activity"/>
    <property type="evidence" value="ECO:0007669"/>
    <property type="project" value="TreeGrafter"/>
</dbReference>
<comment type="similarity">
    <text evidence="1 4">Belongs to the UDP-glycosyltransferase family.</text>
</comment>
<dbReference type="SUPFAM" id="SSF53756">
    <property type="entry name" value="UDP-Glycosyltransferase/glycogen phosphorylase"/>
    <property type="match status" value="1"/>
</dbReference>
<keyword evidence="6" id="KW-1185">Reference proteome</keyword>
<reference evidence="6" key="1">
    <citation type="journal article" date="2013" name="Nat. Biotechnol.">
        <title>Draft genome sequence of chickpea (Cicer arietinum) provides a resource for trait improvement.</title>
        <authorList>
            <person name="Varshney R.K."/>
            <person name="Song C."/>
            <person name="Saxena R.K."/>
            <person name="Azam S."/>
            <person name="Yu S."/>
            <person name="Sharpe A.G."/>
            <person name="Cannon S."/>
            <person name="Baek J."/>
            <person name="Rosen B.D."/>
            <person name="Tar'an B."/>
            <person name="Millan T."/>
            <person name="Zhang X."/>
            <person name="Ramsay L.D."/>
            <person name="Iwata A."/>
            <person name="Wang Y."/>
            <person name="Nelson W."/>
            <person name="Farmer A.D."/>
            <person name="Gaur P.M."/>
            <person name="Soderlund C."/>
            <person name="Penmetsa R.V."/>
            <person name="Xu C."/>
            <person name="Bharti A.K."/>
            <person name="He W."/>
            <person name="Winter P."/>
            <person name="Zhao S."/>
            <person name="Hane J.K."/>
            <person name="Carrasquilla-Garcia N."/>
            <person name="Condie J.A."/>
            <person name="Upadhyaya H.D."/>
            <person name="Luo M.C."/>
            <person name="Thudi M."/>
            <person name="Gowda C.L."/>
            <person name="Singh N.P."/>
            <person name="Lichtenzveig J."/>
            <person name="Gali K.K."/>
            <person name="Rubio J."/>
            <person name="Nadarajan N."/>
            <person name="Dolezel J."/>
            <person name="Bansal K.C."/>
            <person name="Xu X."/>
            <person name="Edwards D."/>
            <person name="Zhang G."/>
            <person name="Kahl G."/>
            <person name="Gil J."/>
            <person name="Singh K.B."/>
            <person name="Datta S.K."/>
            <person name="Jackson S.A."/>
            <person name="Wang J."/>
            <person name="Cook D.R."/>
        </authorList>
    </citation>
    <scope>NUCLEOTIDE SEQUENCE [LARGE SCALE GENOMIC DNA]</scope>
    <source>
        <strain evidence="6">cv. CDC Frontier</strain>
    </source>
</reference>
<evidence type="ECO:0000256" key="3">
    <source>
        <dbReference type="ARBA" id="ARBA00022679"/>
    </source>
</evidence>
<dbReference type="FunFam" id="3.40.50.2000:FF:000078">
    <property type="entry name" value="Glycosyltransferase"/>
    <property type="match status" value="1"/>
</dbReference>
<dbReference type="AlphaFoldDB" id="A0A1S2YYC8"/>
<dbReference type="GeneID" id="101506920"/>
<dbReference type="PaxDb" id="3827-XP_004511884.1"/>
<evidence type="ECO:0000256" key="2">
    <source>
        <dbReference type="ARBA" id="ARBA00022676"/>
    </source>
</evidence>
<protein>
    <recommendedName>
        <fullName evidence="5">Glycosyltransferase</fullName>
        <ecNumber evidence="5">2.4.1.-</ecNumber>
    </recommendedName>
</protein>
<dbReference type="GO" id="GO:0080043">
    <property type="term" value="F:quercetin 3-O-glucosyltransferase activity"/>
    <property type="evidence" value="ECO:0007669"/>
    <property type="project" value="TreeGrafter"/>
</dbReference>
<evidence type="ECO:0000256" key="4">
    <source>
        <dbReference type="RuleBase" id="RU003718"/>
    </source>
</evidence>
<keyword evidence="3 4" id="KW-0808">Transferase</keyword>
<dbReference type="Proteomes" id="UP000087171">
    <property type="component" value="Chromosome Ca8"/>
</dbReference>
<evidence type="ECO:0000256" key="5">
    <source>
        <dbReference type="RuleBase" id="RU362057"/>
    </source>
</evidence>
<dbReference type="InterPro" id="IPR035595">
    <property type="entry name" value="UDP_glycos_trans_CS"/>
</dbReference>
<dbReference type="CDD" id="cd03784">
    <property type="entry name" value="GT1_Gtf-like"/>
    <property type="match status" value="1"/>
</dbReference>
<dbReference type="RefSeq" id="XP_004511884.1">
    <property type="nucleotide sequence ID" value="XM_004511827.2"/>
</dbReference>
<keyword evidence="2 4" id="KW-0328">Glycosyltransferase</keyword>
<accession>A0A1S2YYC8</accession>
<dbReference type="PANTHER" id="PTHR11926:SF1264">
    <property type="entry name" value="GLYCOSYLTRANSFERASE-RELATED"/>
    <property type="match status" value="1"/>
</dbReference>
<dbReference type="OrthoDB" id="5835829at2759"/>
<dbReference type="Pfam" id="PF00201">
    <property type="entry name" value="UDPGT"/>
    <property type="match status" value="1"/>
</dbReference>
<dbReference type="GO" id="GO:0010294">
    <property type="term" value="F:abscisic acid glucosyltransferase activity"/>
    <property type="evidence" value="ECO:0007669"/>
    <property type="project" value="TreeGrafter"/>
</dbReference>
<dbReference type="PANTHER" id="PTHR11926">
    <property type="entry name" value="GLUCOSYL/GLUCURONOSYL TRANSFERASES"/>
    <property type="match status" value="1"/>
</dbReference>
<dbReference type="InterPro" id="IPR002213">
    <property type="entry name" value="UDP_glucos_trans"/>
</dbReference>
<name>A0A1S2YYC8_CICAR</name>
<evidence type="ECO:0000313" key="7">
    <source>
        <dbReference type="RefSeq" id="XP_004511884.1"/>
    </source>
</evidence>
<organism evidence="6 7">
    <name type="scientific">Cicer arietinum</name>
    <name type="common">Chickpea</name>
    <name type="synonym">Garbanzo</name>
    <dbReference type="NCBI Taxonomy" id="3827"/>
    <lineage>
        <taxon>Eukaryota</taxon>
        <taxon>Viridiplantae</taxon>
        <taxon>Streptophyta</taxon>
        <taxon>Embryophyta</taxon>
        <taxon>Tracheophyta</taxon>
        <taxon>Spermatophyta</taxon>
        <taxon>Magnoliopsida</taxon>
        <taxon>eudicotyledons</taxon>
        <taxon>Gunneridae</taxon>
        <taxon>Pentapetalae</taxon>
        <taxon>rosids</taxon>
        <taxon>fabids</taxon>
        <taxon>Fabales</taxon>
        <taxon>Fabaceae</taxon>
        <taxon>Papilionoideae</taxon>
        <taxon>50 kb inversion clade</taxon>
        <taxon>NPAAA clade</taxon>
        <taxon>Hologalegina</taxon>
        <taxon>IRL clade</taxon>
        <taxon>Cicereae</taxon>
        <taxon>Cicer</taxon>
    </lineage>
</organism>
<proteinExistence type="inferred from homology"/>
<evidence type="ECO:0000313" key="6">
    <source>
        <dbReference type="Proteomes" id="UP000087171"/>
    </source>
</evidence>
<sequence length="478" mass="54112">MATIEEVSVMIVSNASQGHINPTLRFAKRLISKGVHVTIVTTQLVRDRMLKYNNVTSTNTNSQNSQNKQIQFEFFSDGLSLDFDREKNTEIFINSMRTTGSKNMSSLITNLAKTRDYYCIIVDPVLLTNIQNLAIQLEIPVAFLWMQPCATFSISYRYFSNINSFPNLDDPNEKVELPGLPLLKVRDFPTYMLPSFPQHNRQIMVDMCQACDNNVKWVLANTIYEWEEECVKSMSNLSPVYTIGPLVSEFILGENEKNNVSMNMWNAEDSCIDWLDNKPNSSVIYIAFGSIIELKQKEVDNIAMALKNSKKSFLWVIKPKLKGYEKDATKLPIGFLEETNGRGLVVTWCQQEKVLSHPALACFMTHCGWNSTVESVSSGVPLIGYPFWLDQPTIAKIIVKEFGNGVTLNFEVNEVPSVEEIERCIKEIMDGPNAKEIKNKAIEMKEIARKALVEGGSSDKSIDQFVKDLVHAHNFARA</sequence>
<evidence type="ECO:0000256" key="1">
    <source>
        <dbReference type="ARBA" id="ARBA00009995"/>
    </source>
</evidence>
<reference evidence="7" key="2">
    <citation type="submission" date="2025-08" db="UniProtKB">
        <authorList>
            <consortium name="RefSeq"/>
        </authorList>
    </citation>
    <scope>IDENTIFICATION</scope>
    <source>
        <tissue evidence="7">Etiolated seedlings</tissue>
    </source>
</reference>
<dbReference type="eggNOG" id="KOG1192">
    <property type="taxonomic scope" value="Eukaryota"/>
</dbReference>
<dbReference type="PROSITE" id="PS00375">
    <property type="entry name" value="UDPGT"/>
    <property type="match status" value="1"/>
</dbReference>
<gene>
    <name evidence="7" type="primary">LOC101506920</name>
</gene>
<dbReference type="KEGG" id="cam:101506920"/>